<accession>A0AAV5LTH7</accession>
<evidence type="ECO:0000313" key="1">
    <source>
        <dbReference type="EMBL" id="GKV40483.1"/>
    </source>
</evidence>
<reference evidence="1 2" key="1">
    <citation type="journal article" date="2021" name="Commun. Biol.">
        <title>The genome of Shorea leprosula (Dipterocarpaceae) highlights the ecological relevance of drought in aseasonal tropical rainforests.</title>
        <authorList>
            <person name="Ng K.K.S."/>
            <person name="Kobayashi M.J."/>
            <person name="Fawcett J.A."/>
            <person name="Hatakeyama M."/>
            <person name="Paape T."/>
            <person name="Ng C.H."/>
            <person name="Ang C.C."/>
            <person name="Tnah L.H."/>
            <person name="Lee C.T."/>
            <person name="Nishiyama T."/>
            <person name="Sese J."/>
            <person name="O'Brien M.J."/>
            <person name="Copetti D."/>
            <person name="Mohd Noor M.I."/>
            <person name="Ong R.C."/>
            <person name="Putra M."/>
            <person name="Sireger I.Z."/>
            <person name="Indrioko S."/>
            <person name="Kosugi Y."/>
            <person name="Izuno A."/>
            <person name="Isagi Y."/>
            <person name="Lee S.L."/>
            <person name="Shimizu K.K."/>
        </authorList>
    </citation>
    <scope>NUCLEOTIDE SEQUENCE [LARGE SCALE GENOMIC DNA]</scope>
    <source>
        <strain evidence="1">214</strain>
    </source>
</reference>
<keyword evidence="2" id="KW-1185">Reference proteome</keyword>
<dbReference type="EMBL" id="BPVZ01000142">
    <property type="protein sequence ID" value="GKV40483.1"/>
    <property type="molecule type" value="Genomic_DNA"/>
</dbReference>
<protein>
    <submittedName>
        <fullName evidence="1">Uncharacterized protein</fullName>
    </submittedName>
</protein>
<evidence type="ECO:0000313" key="2">
    <source>
        <dbReference type="Proteomes" id="UP001054252"/>
    </source>
</evidence>
<dbReference type="Proteomes" id="UP001054252">
    <property type="component" value="Unassembled WGS sequence"/>
</dbReference>
<comment type="caution">
    <text evidence="1">The sequence shown here is derived from an EMBL/GenBank/DDBJ whole genome shotgun (WGS) entry which is preliminary data.</text>
</comment>
<sequence length="145" mass="16718">MRLLTENIRIQKEDILADFLKSLTGGHPETMVGVQVKACRQSLIFQDRSGFLNVQYLMKELIWSMMLPEATAGVASKFINHLHNSWKQSMATRSARKLARKPKRNEVRGMKRSNFPKCLPQKLQHQCCTTSWHGSLLLHYKLTAH</sequence>
<organism evidence="1 2">
    <name type="scientific">Rubroshorea leprosula</name>
    <dbReference type="NCBI Taxonomy" id="152421"/>
    <lineage>
        <taxon>Eukaryota</taxon>
        <taxon>Viridiplantae</taxon>
        <taxon>Streptophyta</taxon>
        <taxon>Embryophyta</taxon>
        <taxon>Tracheophyta</taxon>
        <taxon>Spermatophyta</taxon>
        <taxon>Magnoliopsida</taxon>
        <taxon>eudicotyledons</taxon>
        <taxon>Gunneridae</taxon>
        <taxon>Pentapetalae</taxon>
        <taxon>rosids</taxon>
        <taxon>malvids</taxon>
        <taxon>Malvales</taxon>
        <taxon>Dipterocarpaceae</taxon>
        <taxon>Rubroshorea</taxon>
    </lineage>
</organism>
<gene>
    <name evidence="1" type="ORF">SLEP1_g48128</name>
</gene>
<proteinExistence type="predicted"/>
<name>A0AAV5LTH7_9ROSI</name>
<dbReference type="AlphaFoldDB" id="A0AAV5LTH7"/>